<gene>
    <name evidence="1" type="ORF">EYF80_005759</name>
</gene>
<dbReference type="Proteomes" id="UP000314294">
    <property type="component" value="Unassembled WGS sequence"/>
</dbReference>
<sequence>MLRDRQSYDQDVELCVTSTLGDLGGRLSLAVGCVQRLLSAWTLQEQAGDALESIPGRKVEERWCVGTYCSDALLSGTPPLYTRIRSFQHTGLTLSIRSSPVNSTSASLPADSFLNRMNTSVELCQRDTTVNCNAVNQQSHLSRVAPRVARGKSSCAEDSDSTRGQVLVSVLFTGDLEALVAVQGHQLQQWGQTLHPTQQHHHMGCRTQYAGQEEAPLLAQTLQHSFGEDQELAGILDQPEEVFLPTRHCGDVVAADPGL</sequence>
<evidence type="ECO:0000313" key="2">
    <source>
        <dbReference type="Proteomes" id="UP000314294"/>
    </source>
</evidence>
<dbReference type="AlphaFoldDB" id="A0A4Z2J2D8"/>
<reference evidence="1 2" key="1">
    <citation type="submission" date="2019-03" db="EMBL/GenBank/DDBJ databases">
        <title>First draft genome of Liparis tanakae, snailfish: a comprehensive survey of snailfish specific genes.</title>
        <authorList>
            <person name="Kim W."/>
            <person name="Song I."/>
            <person name="Jeong J.-H."/>
            <person name="Kim D."/>
            <person name="Kim S."/>
            <person name="Ryu S."/>
            <person name="Song J.Y."/>
            <person name="Lee S.K."/>
        </authorList>
    </citation>
    <scope>NUCLEOTIDE SEQUENCE [LARGE SCALE GENOMIC DNA]</scope>
    <source>
        <tissue evidence="1">Muscle</tissue>
    </source>
</reference>
<keyword evidence="2" id="KW-1185">Reference proteome</keyword>
<accession>A0A4Z2J2D8</accession>
<dbReference type="EMBL" id="SRLO01000030">
    <property type="protein sequence ID" value="TNN83888.1"/>
    <property type="molecule type" value="Genomic_DNA"/>
</dbReference>
<comment type="caution">
    <text evidence="1">The sequence shown here is derived from an EMBL/GenBank/DDBJ whole genome shotgun (WGS) entry which is preliminary data.</text>
</comment>
<proteinExistence type="predicted"/>
<organism evidence="1 2">
    <name type="scientific">Liparis tanakae</name>
    <name type="common">Tanaka's snailfish</name>
    <dbReference type="NCBI Taxonomy" id="230148"/>
    <lineage>
        <taxon>Eukaryota</taxon>
        <taxon>Metazoa</taxon>
        <taxon>Chordata</taxon>
        <taxon>Craniata</taxon>
        <taxon>Vertebrata</taxon>
        <taxon>Euteleostomi</taxon>
        <taxon>Actinopterygii</taxon>
        <taxon>Neopterygii</taxon>
        <taxon>Teleostei</taxon>
        <taxon>Neoteleostei</taxon>
        <taxon>Acanthomorphata</taxon>
        <taxon>Eupercaria</taxon>
        <taxon>Perciformes</taxon>
        <taxon>Cottioidei</taxon>
        <taxon>Cottales</taxon>
        <taxon>Liparidae</taxon>
        <taxon>Liparis</taxon>
    </lineage>
</organism>
<name>A0A4Z2J2D8_9TELE</name>
<protein>
    <submittedName>
        <fullName evidence="1">Uncharacterized protein</fullName>
    </submittedName>
</protein>
<evidence type="ECO:0000313" key="1">
    <source>
        <dbReference type="EMBL" id="TNN83888.1"/>
    </source>
</evidence>